<dbReference type="Gene3D" id="4.10.60.10">
    <property type="entry name" value="Zinc finger, CCHC-type"/>
    <property type="match status" value="1"/>
</dbReference>
<dbReference type="AlphaFoldDB" id="A0A699WN06"/>
<proteinExistence type="predicted"/>
<dbReference type="GO" id="GO:0003676">
    <property type="term" value="F:nucleic acid binding"/>
    <property type="evidence" value="ECO:0007669"/>
    <property type="project" value="InterPro"/>
</dbReference>
<accession>A0A699WN06</accession>
<gene>
    <name evidence="3" type="ORF">Tci_917813</name>
</gene>
<name>A0A699WN06_TANCI</name>
<feature type="domain" description="CCHC-type" evidence="2">
    <location>
        <begin position="9"/>
        <end position="24"/>
    </location>
</feature>
<protein>
    <submittedName>
        <fullName evidence="3">Retrotransposon protein, putative, unclassified</fullName>
    </submittedName>
</protein>
<keyword evidence="1" id="KW-0479">Metal-binding</keyword>
<evidence type="ECO:0000313" key="3">
    <source>
        <dbReference type="EMBL" id="GFD45844.1"/>
    </source>
</evidence>
<dbReference type="SUPFAM" id="SSF57756">
    <property type="entry name" value="Retrovirus zinc finger-like domains"/>
    <property type="match status" value="1"/>
</dbReference>
<sequence>MVQKSGIQCYNCKEYGHIARDCQKPKRAKDAAYHREKMLLCKQEEAGI</sequence>
<dbReference type="PROSITE" id="PS50158">
    <property type="entry name" value="ZF_CCHC"/>
    <property type="match status" value="1"/>
</dbReference>
<reference evidence="3" key="1">
    <citation type="journal article" date="2019" name="Sci. Rep.">
        <title>Draft genome of Tanacetum cinerariifolium, the natural source of mosquito coil.</title>
        <authorList>
            <person name="Yamashiro T."/>
            <person name="Shiraishi A."/>
            <person name="Satake H."/>
            <person name="Nakayama K."/>
        </authorList>
    </citation>
    <scope>NUCLEOTIDE SEQUENCE</scope>
</reference>
<comment type="caution">
    <text evidence="3">The sequence shown here is derived from an EMBL/GenBank/DDBJ whole genome shotgun (WGS) entry which is preliminary data.</text>
</comment>
<dbReference type="InterPro" id="IPR001878">
    <property type="entry name" value="Znf_CCHC"/>
</dbReference>
<evidence type="ECO:0000259" key="2">
    <source>
        <dbReference type="PROSITE" id="PS50158"/>
    </source>
</evidence>
<dbReference type="Pfam" id="PF00098">
    <property type="entry name" value="zf-CCHC"/>
    <property type="match status" value="1"/>
</dbReference>
<dbReference type="SMART" id="SM00343">
    <property type="entry name" value="ZnF_C2HC"/>
    <property type="match status" value="1"/>
</dbReference>
<dbReference type="EMBL" id="BKCJ011659097">
    <property type="protein sequence ID" value="GFD45844.1"/>
    <property type="molecule type" value="Genomic_DNA"/>
</dbReference>
<keyword evidence="1" id="KW-0863">Zinc-finger</keyword>
<dbReference type="InterPro" id="IPR036875">
    <property type="entry name" value="Znf_CCHC_sf"/>
</dbReference>
<feature type="non-terminal residue" evidence="3">
    <location>
        <position position="48"/>
    </location>
</feature>
<organism evidence="3">
    <name type="scientific">Tanacetum cinerariifolium</name>
    <name type="common">Dalmatian daisy</name>
    <name type="synonym">Chrysanthemum cinerariifolium</name>
    <dbReference type="NCBI Taxonomy" id="118510"/>
    <lineage>
        <taxon>Eukaryota</taxon>
        <taxon>Viridiplantae</taxon>
        <taxon>Streptophyta</taxon>
        <taxon>Embryophyta</taxon>
        <taxon>Tracheophyta</taxon>
        <taxon>Spermatophyta</taxon>
        <taxon>Magnoliopsida</taxon>
        <taxon>eudicotyledons</taxon>
        <taxon>Gunneridae</taxon>
        <taxon>Pentapetalae</taxon>
        <taxon>asterids</taxon>
        <taxon>campanulids</taxon>
        <taxon>Asterales</taxon>
        <taxon>Asteraceae</taxon>
        <taxon>Asteroideae</taxon>
        <taxon>Anthemideae</taxon>
        <taxon>Anthemidinae</taxon>
        <taxon>Tanacetum</taxon>
    </lineage>
</organism>
<evidence type="ECO:0000256" key="1">
    <source>
        <dbReference type="PROSITE-ProRule" id="PRU00047"/>
    </source>
</evidence>
<dbReference type="GO" id="GO:0008270">
    <property type="term" value="F:zinc ion binding"/>
    <property type="evidence" value="ECO:0007669"/>
    <property type="project" value="UniProtKB-KW"/>
</dbReference>
<keyword evidence="1" id="KW-0862">Zinc</keyword>